<evidence type="ECO:0000313" key="2">
    <source>
        <dbReference type="Proteomes" id="UP000005332"/>
    </source>
</evidence>
<dbReference type="Proteomes" id="UP000005332">
    <property type="component" value="Unassembled WGS sequence"/>
</dbReference>
<keyword evidence="2" id="KW-1185">Reference proteome</keyword>
<proteinExistence type="predicted"/>
<dbReference type="EMBL" id="AGBA01000013">
    <property type="protein sequence ID" value="EGY77848.1"/>
    <property type="molecule type" value="Genomic_DNA"/>
</dbReference>
<gene>
    <name evidence="1" type="ORF">HMPREF9153_1391</name>
</gene>
<protein>
    <submittedName>
        <fullName evidence="1">Uncharacterized protein</fullName>
    </submittedName>
</protein>
<sequence>MSLWARANLNVYRTTRSVPYHVGAYCSFATRNEMKLDRRVIVKHHTD</sequence>
<accession>G4CXY4</accession>
<organism evidence="1 2">
    <name type="scientific">Cutibacterium avidum ATCC 25577</name>
    <dbReference type="NCBI Taxonomy" id="997355"/>
    <lineage>
        <taxon>Bacteria</taxon>
        <taxon>Bacillati</taxon>
        <taxon>Actinomycetota</taxon>
        <taxon>Actinomycetes</taxon>
        <taxon>Propionibacteriales</taxon>
        <taxon>Propionibacteriaceae</taxon>
        <taxon>Cutibacterium</taxon>
    </lineage>
</organism>
<dbReference type="HOGENOM" id="CLU_3171924_0_0_11"/>
<comment type="caution">
    <text evidence="1">The sequence shown here is derived from an EMBL/GenBank/DDBJ whole genome shotgun (WGS) entry which is preliminary data.</text>
</comment>
<evidence type="ECO:0000313" key="1">
    <source>
        <dbReference type="EMBL" id="EGY77848.1"/>
    </source>
</evidence>
<name>G4CXY4_9ACTN</name>
<dbReference type="AlphaFoldDB" id="G4CXY4"/>
<reference evidence="1 2" key="1">
    <citation type="submission" date="2011-06" db="EMBL/GenBank/DDBJ databases">
        <authorList>
            <person name="Muzny D."/>
            <person name="Qin X."/>
            <person name="Deng J."/>
            <person name="Jiang H."/>
            <person name="Liu Y."/>
            <person name="Qu J."/>
            <person name="Song X.-Z."/>
            <person name="Zhang L."/>
            <person name="Thornton R."/>
            <person name="Coyle M."/>
            <person name="Francisco L."/>
            <person name="Jackson L."/>
            <person name="Javaid M."/>
            <person name="Korchina V."/>
            <person name="Kovar C."/>
            <person name="Mata R."/>
            <person name="Mathew T."/>
            <person name="Ngo R."/>
            <person name="Nguyen L."/>
            <person name="Nguyen N."/>
            <person name="Okwuonu G."/>
            <person name="Ongeri F."/>
            <person name="Pham C."/>
            <person name="Simmons D."/>
            <person name="Wilczek-Boney K."/>
            <person name="Hale W."/>
            <person name="Jakkamsetti A."/>
            <person name="Pham P."/>
            <person name="Ruth R."/>
            <person name="San Lucas F."/>
            <person name="Warren J."/>
            <person name="Zhang J."/>
            <person name="Zhao Z."/>
            <person name="Zhou C."/>
            <person name="Zhu D."/>
            <person name="Lee S."/>
            <person name="Bess C."/>
            <person name="Blankenburg K."/>
            <person name="Forbes L."/>
            <person name="Fu Q."/>
            <person name="Gubbala S."/>
            <person name="Hirani K."/>
            <person name="Jayaseelan J.C."/>
            <person name="Lara F."/>
            <person name="Munidasa M."/>
            <person name="Palculict T."/>
            <person name="Patil S."/>
            <person name="Pu L.-L."/>
            <person name="Saada N."/>
            <person name="Tang L."/>
            <person name="Weissenberger G."/>
            <person name="Zhu Y."/>
            <person name="Hemphill L."/>
            <person name="Shang Y."/>
            <person name="Youmans B."/>
            <person name="Ayvaz T."/>
            <person name="Ross M."/>
            <person name="Santibanez J."/>
            <person name="Aqrawi P."/>
            <person name="Gross S."/>
            <person name="Joshi V."/>
            <person name="Fowler G."/>
            <person name="Nazareth L."/>
            <person name="Reid J."/>
            <person name="Worley K."/>
            <person name="Petrosino J."/>
            <person name="Highlander S."/>
            <person name="Gibbs R."/>
        </authorList>
    </citation>
    <scope>NUCLEOTIDE SEQUENCE [LARGE SCALE GENOMIC DNA]</scope>
    <source>
        <strain evidence="1 2">ATCC 25577</strain>
    </source>
</reference>